<gene>
    <name evidence="7" type="ORF">SeLEV6574_g04693</name>
    <name evidence="8" type="ORF">SeMB42_g02801</name>
</gene>
<dbReference type="GO" id="GO:0030170">
    <property type="term" value="F:pyridoxal phosphate binding"/>
    <property type="evidence" value="ECO:0007669"/>
    <property type="project" value="InterPro"/>
</dbReference>
<evidence type="ECO:0000256" key="3">
    <source>
        <dbReference type="ARBA" id="ARBA00022576"/>
    </source>
</evidence>
<evidence type="ECO:0000313" key="10">
    <source>
        <dbReference type="Proteomes" id="UP000320475"/>
    </source>
</evidence>
<evidence type="ECO:0000256" key="4">
    <source>
        <dbReference type="ARBA" id="ARBA00022679"/>
    </source>
</evidence>
<evidence type="ECO:0000256" key="2">
    <source>
        <dbReference type="ARBA" id="ARBA00007441"/>
    </source>
</evidence>
<evidence type="ECO:0000313" key="9">
    <source>
        <dbReference type="Proteomes" id="UP000317494"/>
    </source>
</evidence>
<dbReference type="Proteomes" id="UP000317494">
    <property type="component" value="Unassembled WGS sequence"/>
</dbReference>
<evidence type="ECO:0000313" key="7">
    <source>
        <dbReference type="EMBL" id="TPX44128.1"/>
    </source>
</evidence>
<evidence type="ECO:0000313" key="8">
    <source>
        <dbReference type="EMBL" id="TPX48947.1"/>
    </source>
</evidence>
<dbReference type="GO" id="GO:0008483">
    <property type="term" value="F:transaminase activity"/>
    <property type="evidence" value="ECO:0007669"/>
    <property type="project" value="UniProtKB-KW"/>
</dbReference>
<evidence type="ECO:0000256" key="1">
    <source>
        <dbReference type="ARBA" id="ARBA00001933"/>
    </source>
</evidence>
<dbReference type="InterPro" id="IPR015424">
    <property type="entry name" value="PyrdxlP-dep_Trfase"/>
</dbReference>
<accession>A0A507DC50</accession>
<comment type="similarity">
    <text evidence="2">Belongs to the class-I pyridoxal-phosphate-dependent aminotransferase family.</text>
</comment>
<dbReference type="PANTHER" id="PTHR42790:SF19">
    <property type="entry name" value="KYNURENINE_ALPHA-AMINOADIPATE AMINOTRANSFERASE, MITOCHONDRIAL"/>
    <property type="match status" value="1"/>
</dbReference>
<dbReference type="OrthoDB" id="691673at2759"/>
<dbReference type="EMBL" id="QEAM01000197">
    <property type="protein sequence ID" value="TPX44128.1"/>
    <property type="molecule type" value="Genomic_DNA"/>
</dbReference>
<dbReference type="SUPFAM" id="SSF53383">
    <property type="entry name" value="PLP-dependent transferases"/>
    <property type="match status" value="1"/>
</dbReference>
<dbReference type="GO" id="GO:1901605">
    <property type="term" value="P:alpha-amino acid metabolic process"/>
    <property type="evidence" value="ECO:0007669"/>
    <property type="project" value="TreeGrafter"/>
</dbReference>
<evidence type="ECO:0000256" key="5">
    <source>
        <dbReference type="ARBA" id="ARBA00022898"/>
    </source>
</evidence>
<dbReference type="Gene3D" id="3.40.640.10">
    <property type="entry name" value="Type I PLP-dependent aspartate aminotransferase-like (Major domain)"/>
    <property type="match status" value="1"/>
</dbReference>
<keyword evidence="4" id="KW-0808">Transferase</keyword>
<comment type="caution">
    <text evidence="8">The sequence shown here is derived from an EMBL/GenBank/DDBJ whole genome shotgun (WGS) entry which is preliminary data.</text>
</comment>
<dbReference type="AlphaFoldDB" id="A0A507DC50"/>
<keyword evidence="9" id="KW-1185">Reference proteome</keyword>
<dbReference type="PANTHER" id="PTHR42790">
    <property type="entry name" value="AMINOTRANSFERASE"/>
    <property type="match status" value="1"/>
</dbReference>
<sequence length="498" mass="55230">MTLNGNGFPSNGLPKAKDFVSFLNKETLSRERSGLKGYLAYRNRPGMSALGGGLPHPSLFSFQSIDVSVNDYTPRPATVKNAAIFHMSKSKQPSFKKATVPLFPDLRASVTLGEALQYGEGRGLQKLVTLLSESVEKTHKPKYCDWSLVVTSGNTDAMDKCLRLFCEQGDAVLVEEFSYPSAMEQMRPLGLHLVPVKVDAEGMVPSDVIRAASDFRMTHPESRLNLIYVVPTGQNPLGTSMSTERRQQFYKACQSLDLVILEDDPYSVLQLPPFTTEDVDKDLAELEASYSYAGNTGLMPSLLSFDTDGRVVYMYTYSKVLAPGCRLGYIVTNDLFAEKFTFLTEVTTQGSSGISQAIVTEMLSKWTPSDHYNLAIYLQKYYTHKRNVIVRAAMRALNKSESQPQVAEFVVPTSGMFIWIKVNLPDAFKPGIMKRIFDSLIQNGVLVVPGMEFCPSGRKGNEDAPYFRAAFSYASDEDLERAMTILGRILRDLGCGQS</sequence>
<proteinExistence type="inferred from homology"/>
<dbReference type="STRING" id="286115.A0A507DC50"/>
<dbReference type="InterPro" id="IPR015421">
    <property type="entry name" value="PyrdxlP-dep_Trfase_major"/>
</dbReference>
<dbReference type="Proteomes" id="UP000320475">
    <property type="component" value="Unassembled WGS sequence"/>
</dbReference>
<protein>
    <recommendedName>
        <fullName evidence="6">Aminotransferase class I/classII large domain-containing protein</fullName>
    </recommendedName>
</protein>
<comment type="cofactor">
    <cofactor evidence="1">
        <name>pyridoxal 5'-phosphate</name>
        <dbReference type="ChEBI" id="CHEBI:597326"/>
    </cofactor>
</comment>
<dbReference type="CDD" id="cd00609">
    <property type="entry name" value="AAT_like"/>
    <property type="match status" value="1"/>
</dbReference>
<keyword evidence="3" id="KW-0032">Aminotransferase</keyword>
<dbReference type="InterPro" id="IPR004839">
    <property type="entry name" value="Aminotransferase_I/II_large"/>
</dbReference>
<dbReference type="VEuPathDB" id="FungiDB:SeMB42_g02801"/>
<dbReference type="EMBL" id="QEAN01000091">
    <property type="protein sequence ID" value="TPX48947.1"/>
    <property type="molecule type" value="Genomic_DNA"/>
</dbReference>
<reference evidence="9 10" key="1">
    <citation type="journal article" date="2019" name="Sci. Rep.">
        <title>Comparative genomics of chytrid fungi reveal insights into the obligate biotrophic and pathogenic lifestyle of Synchytrium endobioticum.</title>
        <authorList>
            <person name="van de Vossenberg B.T.L.H."/>
            <person name="Warris S."/>
            <person name="Nguyen H.D.T."/>
            <person name="van Gent-Pelzer M.P.E."/>
            <person name="Joly D.L."/>
            <person name="van de Geest H.C."/>
            <person name="Bonants P.J.M."/>
            <person name="Smith D.S."/>
            <person name="Levesque C.A."/>
            <person name="van der Lee T.A.J."/>
        </authorList>
    </citation>
    <scope>NUCLEOTIDE SEQUENCE [LARGE SCALE GENOMIC DNA]</scope>
    <source>
        <strain evidence="7 10">LEV6574</strain>
        <strain evidence="8 9">MB42</strain>
    </source>
</reference>
<feature type="domain" description="Aminotransferase class I/classII large" evidence="6">
    <location>
        <begin position="113"/>
        <end position="483"/>
    </location>
</feature>
<dbReference type="Pfam" id="PF00155">
    <property type="entry name" value="Aminotran_1_2"/>
    <property type="match status" value="1"/>
</dbReference>
<dbReference type="InterPro" id="IPR050859">
    <property type="entry name" value="Class-I_PLP-dep_aminotransf"/>
</dbReference>
<organism evidence="8 9">
    <name type="scientific">Synchytrium endobioticum</name>
    <dbReference type="NCBI Taxonomy" id="286115"/>
    <lineage>
        <taxon>Eukaryota</taxon>
        <taxon>Fungi</taxon>
        <taxon>Fungi incertae sedis</taxon>
        <taxon>Chytridiomycota</taxon>
        <taxon>Chytridiomycota incertae sedis</taxon>
        <taxon>Chytridiomycetes</taxon>
        <taxon>Synchytriales</taxon>
        <taxon>Synchytriaceae</taxon>
        <taxon>Synchytrium</taxon>
    </lineage>
</organism>
<name>A0A507DC50_9FUNG</name>
<evidence type="ECO:0000259" key="6">
    <source>
        <dbReference type="Pfam" id="PF00155"/>
    </source>
</evidence>
<keyword evidence="5" id="KW-0663">Pyridoxal phosphate</keyword>